<comment type="caution">
    <text evidence="2">The sequence shown here is derived from an EMBL/GenBank/DDBJ whole genome shotgun (WGS) entry which is preliminary data.</text>
</comment>
<evidence type="ECO:0000313" key="2">
    <source>
        <dbReference type="EMBL" id="GGP09234.1"/>
    </source>
</evidence>
<gene>
    <name evidence="2" type="ORF">GCM10012278_44110</name>
</gene>
<evidence type="ECO:0000313" key="3">
    <source>
        <dbReference type="Proteomes" id="UP000660745"/>
    </source>
</evidence>
<proteinExistence type="predicted"/>
<protein>
    <submittedName>
        <fullName evidence="2">Uncharacterized protein</fullName>
    </submittedName>
</protein>
<keyword evidence="3" id="KW-1185">Reference proteome</keyword>
<feature type="compositionally biased region" description="Low complexity" evidence="1">
    <location>
        <begin position="78"/>
        <end position="88"/>
    </location>
</feature>
<reference evidence="2" key="1">
    <citation type="journal article" date="2014" name="Int. J. Syst. Evol. Microbiol.">
        <title>Complete genome sequence of Corynebacterium casei LMG S-19264T (=DSM 44701T), isolated from a smear-ripened cheese.</title>
        <authorList>
            <consortium name="US DOE Joint Genome Institute (JGI-PGF)"/>
            <person name="Walter F."/>
            <person name="Albersmeier A."/>
            <person name="Kalinowski J."/>
            <person name="Ruckert C."/>
        </authorList>
    </citation>
    <scope>NUCLEOTIDE SEQUENCE</scope>
    <source>
        <strain evidence="2">CGMCC 4.7430</strain>
    </source>
</reference>
<organism evidence="2 3">
    <name type="scientific">Nonomuraea glycinis</name>
    <dbReference type="NCBI Taxonomy" id="2047744"/>
    <lineage>
        <taxon>Bacteria</taxon>
        <taxon>Bacillati</taxon>
        <taxon>Actinomycetota</taxon>
        <taxon>Actinomycetes</taxon>
        <taxon>Streptosporangiales</taxon>
        <taxon>Streptosporangiaceae</taxon>
        <taxon>Nonomuraea</taxon>
    </lineage>
</organism>
<feature type="region of interest" description="Disordered" evidence="1">
    <location>
        <begin position="40"/>
        <end position="88"/>
    </location>
</feature>
<reference evidence="2" key="2">
    <citation type="submission" date="2020-09" db="EMBL/GenBank/DDBJ databases">
        <authorList>
            <person name="Sun Q."/>
            <person name="Zhou Y."/>
        </authorList>
    </citation>
    <scope>NUCLEOTIDE SEQUENCE</scope>
    <source>
        <strain evidence="2">CGMCC 4.7430</strain>
    </source>
</reference>
<feature type="compositionally biased region" description="Low complexity" evidence="1">
    <location>
        <begin position="51"/>
        <end position="60"/>
    </location>
</feature>
<name>A0A918E7D7_9ACTN</name>
<evidence type="ECO:0000256" key="1">
    <source>
        <dbReference type="SAM" id="MobiDB-lite"/>
    </source>
</evidence>
<accession>A0A918E7D7</accession>
<dbReference type="EMBL" id="BMNK01000007">
    <property type="protein sequence ID" value="GGP09234.1"/>
    <property type="molecule type" value="Genomic_DNA"/>
</dbReference>
<sequence>MGTCSLKGAWLELSSHRSGILVNRNDAPLTIGNAVPVSKARGRLGDGRAGGQWQRAAGGDPIDGDSMVGGLMDRSPMGGDSTDGDSTG</sequence>
<dbReference type="Proteomes" id="UP000660745">
    <property type="component" value="Unassembled WGS sequence"/>
</dbReference>
<dbReference type="AlphaFoldDB" id="A0A918E7D7"/>